<proteinExistence type="predicted"/>
<name>A0AA94WM42_9BACI</name>
<gene>
    <name evidence="2" type="ORF">FZC74_18050</name>
</gene>
<feature type="domain" description="NERD" evidence="1">
    <location>
        <begin position="52"/>
        <end position="175"/>
    </location>
</feature>
<dbReference type="InterPro" id="IPR011528">
    <property type="entry name" value="NERD"/>
</dbReference>
<dbReference type="EMBL" id="VTEU01000010">
    <property type="protein sequence ID" value="TYS55657.1"/>
    <property type="molecule type" value="Genomic_DNA"/>
</dbReference>
<dbReference type="AlphaFoldDB" id="A0AA94WM42"/>
<comment type="caution">
    <text evidence="2">The sequence shown here is derived from an EMBL/GenBank/DDBJ whole genome shotgun (WGS) entry which is preliminary data.</text>
</comment>
<evidence type="ECO:0000313" key="3">
    <source>
        <dbReference type="Proteomes" id="UP000323393"/>
    </source>
</evidence>
<dbReference type="Pfam" id="PF08378">
    <property type="entry name" value="NERD"/>
    <property type="match status" value="1"/>
</dbReference>
<reference evidence="2 3" key="1">
    <citation type="submission" date="2019-08" db="EMBL/GenBank/DDBJ databases">
        <title>Bacillus genomes from the desert of Cuatro Cienegas, Coahuila.</title>
        <authorList>
            <person name="Olmedo-Alvarez G."/>
        </authorList>
    </citation>
    <scope>NUCLEOTIDE SEQUENCE [LARGE SCALE GENOMIC DNA]</scope>
    <source>
        <strain evidence="2 3">CH88_3T</strain>
    </source>
</reference>
<accession>A0AA94WM42</accession>
<dbReference type="Proteomes" id="UP000323393">
    <property type="component" value="Unassembled WGS sequence"/>
</dbReference>
<evidence type="ECO:0000313" key="2">
    <source>
        <dbReference type="EMBL" id="TYS55657.1"/>
    </source>
</evidence>
<sequence>MILLSYKRGDFLIKKARCIPLRVHILRAMKRRVRPNHEKTQDFLNELGRKEAGIYGEQSLDYYLKLLPETDHPFYIFHGLRLPFRDTFFQMDTLILFSNFFLVLEVKFFKGTLYFDPKNYQLLQEVDDNPLKVYPDPILQAFNQCSKLQSWLRTRQLPDVPCEKLAVLTNPKVITKVLSSPSEVDRNVVKSPALSAKVRMLLKRHFSQPLDKKFIKKLIKQLLKDHTPDNSSPILQYGVLPSDIIKGVLCPCCSPYKVMKRIYGTWECLYCGGKYDDAHRAALVDYALLISPFITMRELKRYLRLENRLTIISLLKNLNIEFVGGTKSRTYNLTPLLTKT</sequence>
<dbReference type="PROSITE" id="PS50965">
    <property type="entry name" value="NERD"/>
    <property type="match status" value="1"/>
</dbReference>
<organism evidence="2 3">
    <name type="scientific">Sutcliffiella horikoshii</name>
    <dbReference type="NCBI Taxonomy" id="79883"/>
    <lineage>
        <taxon>Bacteria</taxon>
        <taxon>Bacillati</taxon>
        <taxon>Bacillota</taxon>
        <taxon>Bacilli</taxon>
        <taxon>Bacillales</taxon>
        <taxon>Bacillaceae</taxon>
        <taxon>Sutcliffiella</taxon>
    </lineage>
</organism>
<protein>
    <submittedName>
        <fullName evidence="2">NERD domain-containing protein</fullName>
    </submittedName>
</protein>
<evidence type="ECO:0000259" key="1">
    <source>
        <dbReference type="PROSITE" id="PS50965"/>
    </source>
</evidence>